<feature type="chain" id="PRO_5047266392" evidence="1">
    <location>
        <begin position="23"/>
        <end position="535"/>
    </location>
</feature>
<dbReference type="EMBL" id="JBHUIO010000005">
    <property type="protein sequence ID" value="MFD2170397.1"/>
    <property type="molecule type" value="Genomic_DNA"/>
</dbReference>
<keyword evidence="1" id="KW-0732">Signal</keyword>
<evidence type="ECO:0000256" key="1">
    <source>
        <dbReference type="SAM" id="SignalP"/>
    </source>
</evidence>
<evidence type="ECO:0000313" key="3">
    <source>
        <dbReference type="Proteomes" id="UP001597343"/>
    </source>
</evidence>
<dbReference type="InterPro" id="IPR042274">
    <property type="entry name" value="YycH/YycI_2"/>
</dbReference>
<proteinExistence type="predicted"/>
<dbReference type="InterPro" id="IPR045926">
    <property type="entry name" value="DUF6345"/>
</dbReference>
<dbReference type="RefSeq" id="WP_386046312.1">
    <property type="nucleotide sequence ID" value="NZ_JBHUIO010000005.1"/>
</dbReference>
<gene>
    <name evidence="2" type="ORF">ACFSOY_10330</name>
</gene>
<name>A0ABW4ZWN8_9BACL</name>
<feature type="signal peptide" evidence="1">
    <location>
        <begin position="1"/>
        <end position="22"/>
    </location>
</feature>
<accession>A0ABW4ZWN8</accession>
<keyword evidence="3" id="KW-1185">Reference proteome</keyword>
<protein>
    <submittedName>
        <fullName evidence="2">DUF6345 domain-containing protein</fullName>
    </submittedName>
</protein>
<reference evidence="3" key="1">
    <citation type="journal article" date="2019" name="Int. J. Syst. Evol. Microbiol.">
        <title>The Global Catalogue of Microorganisms (GCM) 10K type strain sequencing project: providing services to taxonomists for standard genome sequencing and annotation.</title>
        <authorList>
            <consortium name="The Broad Institute Genomics Platform"/>
            <consortium name="The Broad Institute Genome Sequencing Center for Infectious Disease"/>
            <person name="Wu L."/>
            <person name="Ma J."/>
        </authorList>
    </citation>
    <scope>NUCLEOTIDE SEQUENCE [LARGE SCALE GENOMIC DNA]</scope>
    <source>
        <strain evidence="3">CGMCC 1.13574</strain>
    </source>
</reference>
<comment type="caution">
    <text evidence="2">The sequence shown here is derived from an EMBL/GenBank/DDBJ whole genome shotgun (WGS) entry which is preliminary data.</text>
</comment>
<dbReference type="Gene3D" id="3.30.310.160">
    <property type="entry name" value="YycH protein, domain 2"/>
    <property type="match status" value="1"/>
</dbReference>
<dbReference type="Proteomes" id="UP001597343">
    <property type="component" value="Unassembled WGS sequence"/>
</dbReference>
<evidence type="ECO:0000313" key="2">
    <source>
        <dbReference type="EMBL" id="MFD2170397.1"/>
    </source>
</evidence>
<sequence>MNRKKQWTFGSVVFLVAATMTADSVSAGGTFTVLGVSKYDAPTMGNLDNDDAYVFRNNLLSNSNWSLTKEFYDSNVWDTDFVNYGNKSDILMFTGHGSILGRLCLAQYRTTNPNPRINYVDWNTIGSQWIGWDDTVDHDLEWAVFMSCDDLVQNGWGRTLANGVHHIFGYKGISYETKDDSVINSFQIRFMGINRTPETMINAWINANVLCQEPNWAITGHKGNERDYFHFVSTGATADISGTSDIYHWSGAGSYYLDVSKSGSMIKDVEEKNRPLGKLKIKHEKLDYTKLLDKIFKGKFKELGGSEFGSIVYSDGLSDLSVYPSGAILFETRGNSLESVNFGEETAVKKAEEFINEHGGLPSDALLKEVIPFKMVQQEGNQEQVYAYQIKYQHNFEGVPISGEMGDAITLLVDNSGIRFYFRNWTQVDSKVENSIKDSINEERVIELAKKNLPKKMKGIAEKEIEFRNVELVYWSKPFMVDQEELSPAWKVSTNQGDIYIDAHNGQILDEEPLLKASNRFVIDEDSILEGSSKK</sequence>
<dbReference type="Pfam" id="PF19872">
    <property type="entry name" value="DUF6345"/>
    <property type="match status" value="1"/>
</dbReference>
<organism evidence="2 3">
    <name type="scientific">Tumebacillus lipolyticus</name>
    <dbReference type="NCBI Taxonomy" id="1280370"/>
    <lineage>
        <taxon>Bacteria</taxon>
        <taxon>Bacillati</taxon>
        <taxon>Bacillota</taxon>
        <taxon>Bacilli</taxon>
        <taxon>Bacillales</taxon>
        <taxon>Alicyclobacillaceae</taxon>
        <taxon>Tumebacillus</taxon>
    </lineage>
</organism>